<sequence>MRTEQEAWFVVVLGRAGACPLHPDGATRRVPSGPYLDMRVLLVQEVRRTRDAAWVCGQFAARYFLLQPGVIAVEVFRVAPDVLGDDQRLKATGVPSTESAGALHPSPSRRSQRSQRKGHFGGSAPRGRYTTPVSGSCAPPYSVHHPVGLFSYGVLANGSGSGRVFTMAARVRPHDAGR</sequence>
<name>A0A1Q4UZP9_9ACTN</name>
<feature type="compositionally biased region" description="Basic residues" evidence="1">
    <location>
        <begin position="110"/>
        <end position="119"/>
    </location>
</feature>
<keyword evidence="3" id="KW-1185">Reference proteome</keyword>
<dbReference type="AlphaFoldDB" id="A0A1Q4UZP9"/>
<organism evidence="2 3">
    <name type="scientific">Streptomyces uncialis</name>
    <dbReference type="NCBI Taxonomy" id="1048205"/>
    <lineage>
        <taxon>Bacteria</taxon>
        <taxon>Bacillati</taxon>
        <taxon>Actinomycetota</taxon>
        <taxon>Actinomycetes</taxon>
        <taxon>Kitasatosporales</taxon>
        <taxon>Streptomycetaceae</taxon>
        <taxon>Streptomyces</taxon>
    </lineage>
</organism>
<evidence type="ECO:0000313" key="2">
    <source>
        <dbReference type="EMBL" id="OKH91075.1"/>
    </source>
</evidence>
<accession>A0A1Q4UZP9</accession>
<dbReference type="Proteomes" id="UP000186455">
    <property type="component" value="Unassembled WGS sequence"/>
</dbReference>
<protein>
    <submittedName>
        <fullName evidence="2">Uncharacterized protein</fullName>
    </submittedName>
</protein>
<dbReference type="EMBL" id="LFBV01000010">
    <property type="protein sequence ID" value="OKH91075.1"/>
    <property type="molecule type" value="Genomic_DNA"/>
</dbReference>
<evidence type="ECO:0000313" key="3">
    <source>
        <dbReference type="Proteomes" id="UP000186455"/>
    </source>
</evidence>
<gene>
    <name evidence="2" type="ORF">AB852_31870</name>
</gene>
<comment type="caution">
    <text evidence="2">The sequence shown here is derived from an EMBL/GenBank/DDBJ whole genome shotgun (WGS) entry which is preliminary data.</text>
</comment>
<proteinExistence type="predicted"/>
<feature type="region of interest" description="Disordered" evidence="1">
    <location>
        <begin position="92"/>
        <end position="135"/>
    </location>
</feature>
<reference evidence="2 3" key="1">
    <citation type="submission" date="2015-06" db="EMBL/GenBank/DDBJ databases">
        <title>Cloning and characterization of the uncialamcin biosynthetic gene cluster.</title>
        <authorList>
            <person name="Yan X."/>
            <person name="Huang T."/>
            <person name="Ge H."/>
            <person name="Shen B."/>
        </authorList>
    </citation>
    <scope>NUCLEOTIDE SEQUENCE [LARGE SCALE GENOMIC DNA]</scope>
    <source>
        <strain evidence="2 3">DCA2648</strain>
    </source>
</reference>
<evidence type="ECO:0000256" key="1">
    <source>
        <dbReference type="SAM" id="MobiDB-lite"/>
    </source>
</evidence>